<evidence type="ECO:0000313" key="11">
    <source>
        <dbReference type="EMBL" id="MDT0407713.1"/>
    </source>
</evidence>
<dbReference type="RefSeq" id="WP_010270900.1">
    <property type="nucleotide sequence ID" value="NZ_JAVRET010000002.1"/>
</dbReference>
<comment type="function">
    <text evidence="7 8">Cell wall formation. Catalyzes the addition of glutamate to the nucleotide precursor UDP-N-acetylmuramoyl-L-alanine (UMA).</text>
</comment>
<evidence type="ECO:0000256" key="3">
    <source>
        <dbReference type="ARBA" id="ARBA00022490"/>
    </source>
</evidence>
<keyword evidence="7 8" id="KW-0133">Cell shape</keyword>
<evidence type="ECO:0000256" key="4">
    <source>
        <dbReference type="ARBA" id="ARBA00022598"/>
    </source>
</evidence>
<dbReference type="EC" id="6.3.2.9" evidence="7 8"/>
<dbReference type="SUPFAM" id="SSF53623">
    <property type="entry name" value="MurD-like peptide ligases, catalytic domain"/>
    <property type="match status" value="1"/>
</dbReference>
<feature type="domain" description="Mur ligase central" evidence="10">
    <location>
        <begin position="112"/>
        <end position="226"/>
    </location>
</feature>
<comment type="similarity">
    <text evidence="7">Belongs to the MurCDEF family.</text>
</comment>
<evidence type="ECO:0000256" key="1">
    <source>
        <dbReference type="ARBA" id="ARBA00004496"/>
    </source>
</evidence>
<evidence type="ECO:0000256" key="7">
    <source>
        <dbReference type="HAMAP-Rule" id="MF_00639"/>
    </source>
</evidence>
<dbReference type="Gene3D" id="3.40.1190.10">
    <property type="entry name" value="Mur-like, catalytic domain"/>
    <property type="match status" value="1"/>
</dbReference>
<evidence type="ECO:0000259" key="10">
    <source>
        <dbReference type="Pfam" id="PF08245"/>
    </source>
</evidence>
<dbReference type="SUPFAM" id="SSF51984">
    <property type="entry name" value="MurCD N-terminal domain"/>
    <property type="match status" value="1"/>
</dbReference>
<evidence type="ECO:0000256" key="8">
    <source>
        <dbReference type="RuleBase" id="RU003664"/>
    </source>
</evidence>
<gene>
    <name evidence="7 11" type="primary">murD</name>
    <name evidence="11" type="ORF">RM698_01435</name>
</gene>
<comment type="subcellular location">
    <subcellularLocation>
        <location evidence="1 7 8">Cytoplasm</location>
    </subcellularLocation>
</comment>
<dbReference type="EMBL" id="JAVRET010000002">
    <property type="protein sequence ID" value="MDT0407713.1"/>
    <property type="molecule type" value="Genomic_DNA"/>
</dbReference>
<proteinExistence type="inferred from homology"/>
<reference evidence="12" key="1">
    <citation type="submission" date="2023-07" db="EMBL/GenBank/DDBJ databases">
        <title>30 novel species of actinomycetes from the DSMZ collection.</title>
        <authorList>
            <person name="Nouioui I."/>
        </authorList>
    </citation>
    <scope>NUCLEOTIDE SEQUENCE [LARGE SCALE GENOMIC DNA]</scope>
    <source>
        <strain evidence="12">DSM 41979</strain>
    </source>
</reference>
<keyword evidence="7 8" id="KW-0961">Cell wall biogenesis/degradation</keyword>
<dbReference type="HAMAP" id="MF_00639">
    <property type="entry name" value="MurD"/>
    <property type="match status" value="1"/>
</dbReference>
<accession>A0ABU2QTG0</accession>
<organism evidence="11 12">
    <name type="scientific">Streptomyces evansiae</name>
    <dbReference type="NCBI Taxonomy" id="3075535"/>
    <lineage>
        <taxon>Bacteria</taxon>
        <taxon>Bacillati</taxon>
        <taxon>Actinomycetota</taxon>
        <taxon>Actinomycetes</taxon>
        <taxon>Kitasatosporales</taxon>
        <taxon>Streptomycetaceae</taxon>
        <taxon>Streptomyces</taxon>
    </lineage>
</organism>
<dbReference type="Proteomes" id="UP001183610">
    <property type="component" value="Unassembled WGS sequence"/>
</dbReference>
<dbReference type="PANTHER" id="PTHR43692">
    <property type="entry name" value="UDP-N-ACETYLMURAMOYLALANINE--D-GLUTAMATE LIGASE"/>
    <property type="match status" value="1"/>
</dbReference>
<evidence type="ECO:0000313" key="12">
    <source>
        <dbReference type="Proteomes" id="UP001183610"/>
    </source>
</evidence>
<keyword evidence="6 7" id="KW-0067">ATP-binding</keyword>
<evidence type="ECO:0000256" key="6">
    <source>
        <dbReference type="ARBA" id="ARBA00022840"/>
    </source>
</evidence>
<keyword evidence="3 7" id="KW-0963">Cytoplasm</keyword>
<dbReference type="PANTHER" id="PTHR43692:SF1">
    <property type="entry name" value="UDP-N-ACETYLMURAMOYLALANINE--D-GLUTAMATE LIGASE"/>
    <property type="match status" value="1"/>
</dbReference>
<dbReference type="Pfam" id="PF02875">
    <property type="entry name" value="Mur_ligase_C"/>
    <property type="match status" value="1"/>
</dbReference>
<name>A0ABU2QTG0_9ACTN</name>
<dbReference type="InterPro" id="IPR004101">
    <property type="entry name" value="Mur_ligase_C"/>
</dbReference>
<protein>
    <recommendedName>
        <fullName evidence="7 8">UDP-N-acetylmuramoylalanine--D-glutamate ligase</fullName>
        <ecNumber evidence="7 8">6.3.2.9</ecNumber>
    </recommendedName>
    <alternativeName>
        <fullName evidence="7">D-glutamic acid-adding enzyme</fullName>
    </alternativeName>
    <alternativeName>
        <fullName evidence="7">UDP-N-acetylmuramoyl-L-alanyl-D-glutamate synthetase</fullName>
    </alternativeName>
</protein>
<keyword evidence="7 8" id="KW-0132">Cell division</keyword>
<dbReference type="Gene3D" id="3.40.50.720">
    <property type="entry name" value="NAD(P)-binding Rossmann-like Domain"/>
    <property type="match status" value="1"/>
</dbReference>
<keyword evidence="12" id="KW-1185">Reference proteome</keyword>
<feature type="binding site" evidence="7">
    <location>
        <begin position="114"/>
        <end position="120"/>
    </location>
    <ligand>
        <name>ATP</name>
        <dbReference type="ChEBI" id="CHEBI:30616"/>
    </ligand>
</feature>
<dbReference type="SUPFAM" id="SSF53244">
    <property type="entry name" value="MurD-like peptide ligases, peptide-binding domain"/>
    <property type="match status" value="1"/>
</dbReference>
<dbReference type="InterPro" id="IPR013221">
    <property type="entry name" value="Mur_ligase_cen"/>
</dbReference>
<comment type="pathway">
    <text evidence="2 7 8">Cell wall biogenesis; peptidoglycan biosynthesis.</text>
</comment>
<keyword evidence="7 8" id="KW-0131">Cell cycle</keyword>
<keyword evidence="5 7" id="KW-0547">Nucleotide-binding</keyword>
<dbReference type="InterPro" id="IPR036565">
    <property type="entry name" value="Mur-like_cat_sf"/>
</dbReference>
<dbReference type="InterPro" id="IPR036615">
    <property type="entry name" value="Mur_ligase_C_dom_sf"/>
</dbReference>
<dbReference type="Gene3D" id="3.90.190.20">
    <property type="entry name" value="Mur ligase, C-terminal domain"/>
    <property type="match status" value="1"/>
</dbReference>
<dbReference type="Pfam" id="PF21799">
    <property type="entry name" value="MurD-like_N"/>
    <property type="match status" value="1"/>
</dbReference>
<dbReference type="GO" id="GO:0008764">
    <property type="term" value="F:UDP-N-acetylmuramoylalanine-D-glutamate ligase activity"/>
    <property type="evidence" value="ECO:0007669"/>
    <property type="project" value="UniProtKB-EC"/>
</dbReference>
<evidence type="ECO:0000256" key="2">
    <source>
        <dbReference type="ARBA" id="ARBA00004752"/>
    </source>
</evidence>
<evidence type="ECO:0000256" key="5">
    <source>
        <dbReference type="ARBA" id="ARBA00022741"/>
    </source>
</evidence>
<dbReference type="NCBIfam" id="TIGR01087">
    <property type="entry name" value="murD"/>
    <property type="match status" value="1"/>
</dbReference>
<keyword evidence="4 7" id="KW-0436">Ligase</keyword>
<dbReference type="Pfam" id="PF08245">
    <property type="entry name" value="Mur_ligase_M"/>
    <property type="match status" value="1"/>
</dbReference>
<evidence type="ECO:0000259" key="9">
    <source>
        <dbReference type="Pfam" id="PF02875"/>
    </source>
</evidence>
<comment type="catalytic activity">
    <reaction evidence="7 8">
        <text>UDP-N-acetyl-alpha-D-muramoyl-L-alanine + D-glutamate + ATP = UDP-N-acetyl-alpha-D-muramoyl-L-alanyl-D-glutamate + ADP + phosphate + H(+)</text>
        <dbReference type="Rhea" id="RHEA:16429"/>
        <dbReference type="ChEBI" id="CHEBI:15378"/>
        <dbReference type="ChEBI" id="CHEBI:29986"/>
        <dbReference type="ChEBI" id="CHEBI:30616"/>
        <dbReference type="ChEBI" id="CHEBI:43474"/>
        <dbReference type="ChEBI" id="CHEBI:83898"/>
        <dbReference type="ChEBI" id="CHEBI:83900"/>
        <dbReference type="ChEBI" id="CHEBI:456216"/>
        <dbReference type="EC" id="6.3.2.9"/>
    </reaction>
</comment>
<keyword evidence="7 8" id="KW-0573">Peptidoglycan synthesis</keyword>
<sequence length="451" mass="47861">MQMKHARVLILGLGISGESAALLCAERGAHVTVHDQREAGTFTDARARLSARPVAYQLGVPAPDPADCHLVVRSPGIPARHPALSRAAEAQVPVWSEIELAHHLTPCPVVAVTGTNGKGTTTALIADMFHACGITAHRAGNMGIPLAPALAAAKPADVLVLEVSAAQLENVHAFAPSVAVITNIQPEHRNLYSWQTYHRIKASILRRHTDASATVVSYDDPTARGLVTAVPGRLLYTSALGPLPARLDGVYVEDGRILVREDGGERELLGVADLWARGVLANVVSAAAAAILWGVGDRAIAEAARAYRGKEHVLEFVAERAGIAFYNDAKATNPYSTLHAVNAFEDRPVVLIAGGKDTKDADFTALAAPAMRRVRHLILFGETAGAIHRALIDNGLDLPTTVTEDFTDATATARALSRPGDAVLFSPGTHTWDMTPDFLTRGVLFKQLVLG</sequence>
<comment type="caution">
    <text evidence="11">The sequence shown here is derived from an EMBL/GenBank/DDBJ whole genome shotgun (WGS) entry which is preliminary data.</text>
</comment>
<dbReference type="InterPro" id="IPR005762">
    <property type="entry name" value="MurD"/>
</dbReference>
<feature type="domain" description="Mur ligase C-terminal" evidence="9">
    <location>
        <begin position="314"/>
        <end position="427"/>
    </location>
</feature>